<dbReference type="GO" id="GO:0005829">
    <property type="term" value="C:cytosol"/>
    <property type="evidence" value="ECO:0007669"/>
    <property type="project" value="TreeGrafter"/>
</dbReference>
<accession>A0A7W3IS68</accession>
<keyword evidence="5" id="KW-1185">Reference proteome</keyword>
<feature type="domain" description="Flavodoxin-like fold" evidence="3">
    <location>
        <begin position="8"/>
        <end position="183"/>
    </location>
</feature>
<sequence length="205" mass="22047">MRLLSPAMVVLGHPRADSFCHAAAARIRATLTEAGARVGWHDLYVEGFDPLLTADESRLPGPGGGARPTADPLVDTHRRELAVARALVVVHPNWWGKPPAVLAGWLDRVLAPGVAYRDHGPTAPIEPLLGVRRLLVVTTTDSPPDRDGAGDPLDLLWRRAVAPTLGGPDVERMVFPQVNAADDDRRRRWLDGAARAAAWVSGAAR</sequence>
<dbReference type="GO" id="GO:0003955">
    <property type="term" value="F:NAD(P)H dehydrogenase (quinone) activity"/>
    <property type="evidence" value="ECO:0007669"/>
    <property type="project" value="TreeGrafter"/>
</dbReference>
<proteinExistence type="inferred from homology"/>
<gene>
    <name evidence="4" type="ORF">FHX74_001892</name>
</gene>
<comment type="caution">
    <text evidence="4">The sequence shown here is derived from an EMBL/GenBank/DDBJ whole genome shotgun (WGS) entry which is preliminary data.</text>
</comment>
<dbReference type="PANTHER" id="PTHR10204:SF34">
    <property type="entry name" value="NAD(P)H DEHYDROGENASE [QUINONE] 1 ISOFORM 1"/>
    <property type="match status" value="1"/>
</dbReference>
<evidence type="ECO:0000313" key="4">
    <source>
        <dbReference type="EMBL" id="MBA8794273.1"/>
    </source>
</evidence>
<evidence type="ECO:0000259" key="3">
    <source>
        <dbReference type="Pfam" id="PF02525"/>
    </source>
</evidence>
<dbReference type="Gene3D" id="3.40.50.360">
    <property type="match status" value="1"/>
</dbReference>
<dbReference type="RefSeq" id="WP_182559884.1">
    <property type="nucleotide sequence ID" value="NZ_JACGWT010000003.1"/>
</dbReference>
<evidence type="ECO:0000313" key="5">
    <source>
        <dbReference type="Proteomes" id="UP000523079"/>
    </source>
</evidence>
<dbReference type="Pfam" id="PF02525">
    <property type="entry name" value="Flavodoxin_2"/>
    <property type="match status" value="1"/>
</dbReference>
<evidence type="ECO:0000256" key="1">
    <source>
        <dbReference type="ARBA" id="ARBA00006252"/>
    </source>
</evidence>
<comment type="similarity">
    <text evidence="1">Belongs to the NAD(P)H dehydrogenase (quinone) family.</text>
</comment>
<name>A0A7W3IS68_9ACTN</name>
<organism evidence="4 5">
    <name type="scientific">Microlunatus kandeliicorticis</name>
    <dbReference type="NCBI Taxonomy" id="1759536"/>
    <lineage>
        <taxon>Bacteria</taxon>
        <taxon>Bacillati</taxon>
        <taxon>Actinomycetota</taxon>
        <taxon>Actinomycetes</taxon>
        <taxon>Propionibacteriales</taxon>
        <taxon>Propionibacteriaceae</taxon>
        <taxon>Microlunatus</taxon>
    </lineage>
</organism>
<dbReference type="EMBL" id="JACGWT010000003">
    <property type="protein sequence ID" value="MBA8794273.1"/>
    <property type="molecule type" value="Genomic_DNA"/>
</dbReference>
<dbReference type="InterPro" id="IPR051545">
    <property type="entry name" value="NAD(P)H_dehydrogenase_qn"/>
</dbReference>
<dbReference type="PANTHER" id="PTHR10204">
    <property type="entry name" value="NAD P H OXIDOREDUCTASE-RELATED"/>
    <property type="match status" value="1"/>
</dbReference>
<dbReference type="SUPFAM" id="SSF52218">
    <property type="entry name" value="Flavoproteins"/>
    <property type="match status" value="1"/>
</dbReference>
<evidence type="ECO:0000256" key="2">
    <source>
        <dbReference type="ARBA" id="ARBA00023002"/>
    </source>
</evidence>
<dbReference type="AlphaFoldDB" id="A0A7W3IS68"/>
<dbReference type="Proteomes" id="UP000523079">
    <property type="component" value="Unassembled WGS sequence"/>
</dbReference>
<dbReference type="InterPro" id="IPR003680">
    <property type="entry name" value="Flavodoxin_fold"/>
</dbReference>
<protein>
    <submittedName>
        <fullName evidence="4">Putative NADPH-quinone reductase</fullName>
    </submittedName>
</protein>
<dbReference type="InterPro" id="IPR029039">
    <property type="entry name" value="Flavoprotein-like_sf"/>
</dbReference>
<keyword evidence="2" id="KW-0560">Oxidoreductase</keyword>
<reference evidence="4 5" key="1">
    <citation type="submission" date="2020-07" db="EMBL/GenBank/DDBJ databases">
        <title>Sequencing the genomes of 1000 actinobacteria strains.</title>
        <authorList>
            <person name="Klenk H.-P."/>
        </authorList>
    </citation>
    <scope>NUCLEOTIDE SEQUENCE [LARGE SCALE GENOMIC DNA]</scope>
    <source>
        <strain evidence="4 5">DSM 100723</strain>
    </source>
</reference>